<dbReference type="InParanoid" id="K7MA27"/>
<evidence type="ECO:0000313" key="5">
    <source>
        <dbReference type="Proteomes" id="UP000008827"/>
    </source>
</evidence>
<keyword evidence="1" id="KW-0520">NAD</keyword>
<sequence length="181" mass="21225">MSQFIRAKQCRNIVQPVYDVFINYRKVDNGRTFVPLLYDHLRIKGIKPFLDTMNMKPGHKLFEHINKAIHSSKVGVAVLTHRYCDSYFCLHELTLLNESKKRVVPIFYDIKPSQLQLKGNARYPPQELQRFMSALEETKYTVGVSFDSLNGDWMELQRKISDAVIMNLIEIEDEETRNMQP</sequence>
<dbReference type="Proteomes" id="UP000008827">
    <property type="component" value="Chromosome 15"/>
</dbReference>
<evidence type="ECO:0000256" key="1">
    <source>
        <dbReference type="ARBA" id="ARBA00023027"/>
    </source>
</evidence>
<dbReference type="HOGENOM" id="CLU_087415_1_0_1"/>
<dbReference type="OMA" id="DWMELQR"/>
<feature type="domain" description="TIR" evidence="2">
    <location>
        <begin position="16"/>
        <end position="160"/>
    </location>
</feature>
<keyword evidence="5" id="KW-1185">Reference proteome</keyword>
<dbReference type="Gene3D" id="3.40.50.10140">
    <property type="entry name" value="Toll/interleukin-1 receptor homology (TIR) domain"/>
    <property type="match status" value="1"/>
</dbReference>
<evidence type="ECO:0000259" key="2">
    <source>
        <dbReference type="PROSITE" id="PS50104"/>
    </source>
</evidence>
<dbReference type="PaxDb" id="3847-GLYMA15G07650.2"/>
<dbReference type="SMR" id="K7MA27"/>
<dbReference type="Gramene" id="KRH10812">
    <property type="protein sequence ID" value="KRH10812"/>
    <property type="gene ID" value="GLYMA_15G070500"/>
</dbReference>
<reference evidence="3" key="3">
    <citation type="submission" date="2018-07" db="EMBL/GenBank/DDBJ databases">
        <title>WGS assembly of Glycine max.</title>
        <authorList>
            <person name="Schmutz J."/>
            <person name="Cannon S."/>
            <person name="Schlueter J."/>
            <person name="Ma J."/>
            <person name="Mitros T."/>
            <person name="Nelson W."/>
            <person name="Hyten D."/>
            <person name="Song Q."/>
            <person name="Thelen J."/>
            <person name="Cheng J."/>
            <person name="Xu D."/>
            <person name="Hellsten U."/>
            <person name="May G."/>
            <person name="Yu Y."/>
            <person name="Sakurai T."/>
            <person name="Umezawa T."/>
            <person name="Bhattacharyya M."/>
            <person name="Sandhu D."/>
            <person name="Valliyodan B."/>
            <person name="Lindquist E."/>
            <person name="Peto M."/>
            <person name="Grant D."/>
            <person name="Shu S."/>
            <person name="Goodstein D."/>
            <person name="Barry K."/>
            <person name="Futrell-Griggs M."/>
            <person name="Abernathy B."/>
            <person name="Du J."/>
            <person name="Tian Z."/>
            <person name="Zhu L."/>
            <person name="Gill N."/>
            <person name="Joshi T."/>
            <person name="Libault M."/>
            <person name="Sethuraman A."/>
            <person name="Zhang X."/>
            <person name="Shinozaki K."/>
            <person name="Nguyen H."/>
            <person name="Wing R."/>
            <person name="Cregan P."/>
            <person name="Specht J."/>
            <person name="Grimwood J."/>
            <person name="Rokhsar D."/>
            <person name="Stacey G."/>
            <person name="Shoemaker R."/>
            <person name="Jackson S."/>
        </authorList>
    </citation>
    <scope>NUCLEOTIDE SEQUENCE</scope>
    <source>
        <tissue evidence="3">Callus</tissue>
    </source>
</reference>
<dbReference type="eggNOG" id="ENOG502RXQV">
    <property type="taxonomic scope" value="Eukaryota"/>
</dbReference>
<dbReference type="PANTHER" id="PTHR32009">
    <property type="entry name" value="TMV RESISTANCE PROTEIN N-LIKE"/>
    <property type="match status" value="1"/>
</dbReference>
<evidence type="ECO:0000313" key="4">
    <source>
        <dbReference type="EnsemblPlants" id="KRH10812"/>
    </source>
</evidence>
<dbReference type="InterPro" id="IPR035897">
    <property type="entry name" value="Toll_tir_struct_dom_sf"/>
</dbReference>
<dbReference type="PROSITE" id="PS50104">
    <property type="entry name" value="TIR"/>
    <property type="match status" value="1"/>
</dbReference>
<dbReference type="SUPFAM" id="SSF52200">
    <property type="entry name" value="Toll/Interleukin receptor TIR domain"/>
    <property type="match status" value="1"/>
</dbReference>
<name>K7MA27_SOYBN</name>
<dbReference type="SMART" id="SM00255">
    <property type="entry name" value="TIR"/>
    <property type="match status" value="1"/>
</dbReference>
<proteinExistence type="predicted"/>
<dbReference type="GO" id="GO:0007165">
    <property type="term" value="P:signal transduction"/>
    <property type="evidence" value="ECO:0007669"/>
    <property type="project" value="InterPro"/>
</dbReference>
<dbReference type="Pfam" id="PF01582">
    <property type="entry name" value="TIR"/>
    <property type="match status" value="1"/>
</dbReference>
<reference evidence="3 4" key="1">
    <citation type="journal article" date="2010" name="Nature">
        <title>Genome sequence of the palaeopolyploid soybean.</title>
        <authorList>
            <person name="Schmutz J."/>
            <person name="Cannon S.B."/>
            <person name="Schlueter J."/>
            <person name="Ma J."/>
            <person name="Mitros T."/>
            <person name="Nelson W."/>
            <person name="Hyten D.L."/>
            <person name="Song Q."/>
            <person name="Thelen J.J."/>
            <person name="Cheng J."/>
            <person name="Xu D."/>
            <person name="Hellsten U."/>
            <person name="May G.D."/>
            <person name="Yu Y."/>
            <person name="Sakurai T."/>
            <person name="Umezawa T."/>
            <person name="Bhattacharyya M.K."/>
            <person name="Sandhu D."/>
            <person name="Valliyodan B."/>
            <person name="Lindquist E."/>
            <person name="Peto M."/>
            <person name="Grant D."/>
            <person name="Shu S."/>
            <person name="Goodstein D."/>
            <person name="Barry K."/>
            <person name="Futrell-Griggs M."/>
            <person name="Abernathy B."/>
            <person name="Du J."/>
            <person name="Tian Z."/>
            <person name="Zhu L."/>
            <person name="Gill N."/>
            <person name="Joshi T."/>
            <person name="Libault M."/>
            <person name="Sethuraman A."/>
            <person name="Zhang X.-C."/>
            <person name="Shinozaki K."/>
            <person name="Nguyen H.T."/>
            <person name="Wing R.A."/>
            <person name="Cregan P."/>
            <person name="Specht J."/>
            <person name="Grimwood J."/>
            <person name="Rokhsar D."/>
            <person name="Stacey G."/>
            <person name="Shoemaker R.C."/>
            <person name="Jackson S.A."/>
        </authorList>
    </citation>
    <scope>NUCLEOTIDE SEQUENCE [LARGE SCALE GENOMIC DNA]</scope>
    <source>
        <strain evidence="4">cv. Williams 82</strain>
        <tissue evidence="3">Callus</tissue>
    </source>
</reference>
<dbReference type="EMBL" id="CM000848">
    <property type="protein sequence ID" value="KRH10812.1"/>
    <property type="molecule type" value="Genomic_DNA"/>
</dbReference>
<accession>K7MA27</accession>
<dbReference type="AlphaFoldDB" id="K7MA27"/>
<dbReference type="PANTHER" id="PTHR32009:SF131">
    <property type="entry name" value="OS07G0566800 PROTEIN"/>
    <property type="match status" value="1"/>
</dbReference>
<dbReference type="EnsemblPlants" id="KRH10812">
    <property type="protein sequence ID" value="KRH10812"/>
    <property type="gene ID" value="GLYMA_15G070500"/>
</dbReference>
<protein>
    <recommendedName>
        <fullName evidence="2">TIR domain-containing protein</fullName>
    </recommendedName>
</protein>
<reference evidence="4" key="2">
    <citation type="submission" date="2018-02" db="UniProtKB">
        <authorList>
            <consortium name="EnsemblPlants"/>
        </authorList>
    </citation>
    <scope>IDENTIFICATION</scope>
    <source>
        <strain evidence="4">Williams 82</strain>
    </source>
</reference>
<dbReference type="InterPro" id="IPR000157">
    <property type="entry name" value="TIR_dom"/>
</dbReference>
<organism evidence="4">
    <name type="scientific">Glycine max</name>
    <name type="common">Soybean</name>
    <name type="synonym">Glycine hispida</name>
    <dbReference type="NCBI Taxonomy" id="3847"/>
    <lineage>
        <taxon>Eukaryota</taxon>
        <taxon>Viridiplantae</taxon>
        <taxon>Streptophyta</taxon>
        <taxon>Embryophyta</taxon>
        <taxon>Tracheophyta</taxon>
        <taxon>Spermatophyta</taxon>
        <taxon>Magnoliopsida</taxon>
        <taxon>eudicotyledons</taxon>
        <taxon>Gunneridae</taxon>
        <taxon>Pentapetalae</taxon>
        <taxon>rosids</taxon>
        <taxon>fabids</taxon>
        <taxon>Fabales</taxon>
        <taxon>Fabaceae</taxon>
        <taxon>Papilionoideae</taxon>
        <taxon>50 kb inversion clade</taxon>
        <taxon>NPAAA clade</taxon>
        <taxon>indigoferoid/millettioid clade</taxon>
        <taxon>Phaseoleae</taxon>
        <taxon>Glycine</taxon>
        <taxon>Glycine subgen. Soja</taxon>
    </lineage>
</organism>
<evidence type="ECO:0000313" key="3">
    <source>
        <dbReference type="EMBL" id="KRH10812.1"/>
    </source>
</evidence>
<gene>
    <name evidence="3" type="ORF">GLYMA_15G070500</name>
</gene>